<dbReference type="InterPro" id="IPR005174">
    <property type="entry name" value="KIB1-4_b-propeller"/>
</dbReference>
<feature type="domain" description="KIB1-4 beta-propeller" evidence="1">
    <location>
        <begin position="70"/>
        <end position="400"/>
    </location>
</feature>
<accession>A0A921UGX8</accession>
<dbReference type="PANTHER" id="PTHR44586">
    <property type="entry name" value="F-BOX DOMAIN CONTAINING PROTEIN, EXPRESSED"/>
    <property type="match status" value="1"/>
</dbReference>
<dbReference type="PANTHER" id="PTHR44586:SF23">
    <property type="entry name" value="F-BOX DOMAIN-CONTAINING PROTEIN"/>
    <property type="match status" value="1"/>
</dbReference>
<proteinExistence type="predicted"/>
<comment type="caution">
    <text evidence="2">The sequence shown here is derived from an EMBL/GenBank/DDBJ whole genome shotgun (WGS) entry which is preliminary data.</text>
</comment>
<dbReference type="Pfam" id="PF03478">
    <property type="entry name" value="Beta-prop_KIB1-4"/>
    <property type="match status" value="1"/>
</dbReference>
<organism evidence="2 3">
    <name type="scientific">Sorghum bicolor</name>
    <name type="common">Sorghum</name>
    <name type="synonym">Sorghum vulgare</name>
    <dbReference type="NCBI Taxonomy" id="4558"/>
    <lineage>
        <taxon>Eukaryota</taxon>
        <taxon>Viridiplantae</taxon>
        <taxon>Streptophyta</taxon>
        <taxon>Embryophyta</taxon>
        <taxon>Tracheophyta</taxon>
        <taxon>Spermatophyta</taxon>
        <taxon>Magnoliopsida</taxon>
        <taxon>Liliopsida</taxon>
        <taxon>Poales</taxon>
        <taxon>Poaceae</taxon>
        <taxon>PACMAD clade</taxon>
        <taxon>Panicoideae</taxon>
        <taxon>Andropogonodae</taxon>
        <taxon>Andropogoneae</taxon>
        <taxon>Sorghinae</taxon>
        <taxon>Sorghum</taxon>
    </lineage>
</organism>
<reference evidence="2" key="1">
    <citation type="journal article" date="2019" name="BMC Genomics">
        <title>A new reference genome for Sorghum bicolor reveals high levels of sequence similarity between sweet and grain genotypes: implications for the genetics of sugar metabolism.</title>
        <authorList>
            <person name="Cooper E.A."/>
            <person name="Brenton Z.W."/>
            <person name="Flinn B.S."/>
            <person name="Jenkins J."/>
            <person name="Shu S."/>
            <person name="Flowers D."/>
            <person name="Luo F."/>
            <person name="Wang Y."/>
            <person name="Xia P."/>
            <person name="Barry K."/>
            <person name="Daum C."/>
            <person name="Lipzen A."/>
            <person name="Yoshinaga Y."/>
            <person name="Schmutz J."/>
            <person name="Saski C."/>
            <person name="Vermerris W."/>
            <person name="Kresovich S."/>
        </authorList>
    </citation>
    <scope>NUCLEOTIDE SEQUENCE</scope>
</reference>
<evidence type="ECO:0000259" key="1">
    <source>
        <dbReference type="Pfam" id="PF03478"/>
    </source>
</evidence>
<gene>
    <name evidence="2" type="ORF">BDA96_05G185100</name>
</gene>
<name>A0A921UGX8_SORBI</name>
<sequence length="434" mass="47648">MEPATDSRPGSGLVADTDDGRDWSRLPVDLLVSVVGAPPCLLYASDAVAGPGGAAFHCPATAHRRHAADPLPTGPARPRPFLGSGHGWLVTADDASDLHLLNPVTGDQVALPPITALHHVERGTDEQGDPAYLVYENKRHYNYSKNRSEIFTEPTILEVDQAHNYMYYRVVISASPSSAGRACVVLLLHMPYGEISFARIGDERWTWVTPSGGGGGNGLPWKETATSTLCTVTPMAWSMCLLDLTPRSMYSLDLHGPSPVVSKVLAGLSRTVDTKVISGMTRLVGQTIYLVQTPAGDILQVWRERDYVDMLTPPVVLPPDYVDDGDRHVSRPLYKVDFHGEKLDMIKSLPDCALFLGFNGSMCLPVKDFPGFKPDCAYVTDDFMECVNMLKYNPREVGIWSMAEQSMSRLVDVSPVVYPWLTWPSPIWIKPSLL</sequence>
<dbReference type="AlphaFoldDB" id="A0A921UGX8"/>
<dbReference type="EMBL" id="CM027684">
    <property type="protein sequence ID" value="KAG0530425.1"/>
    <property type="molecule type" value="Genomic_DNA"/>
</dbReference>
<reference evidence="2" key="2">
    <citation type="submission" date="2020-10" db="EMBL/GenBank/DDBJ databases">
        <authorList>
            <person name="Cooper E.A."/>
            <person name="Brenton Z.W."/>
            <person name="Flinn B.S."/>
            <person name="Jenkins J."/>
            <person name="Shu S."/>
            <person name="Flowers D."/>
            <person name="Luo F."/>
            <person name="Wang Y."/>
            <person name="Xia P."/>
            <person name="Barry K."/>
            <person name="Daum C."/>
            <person name="Lipzen A."/>
            <person name="Yoshinaga Y."/>
            <person name="Schmutz J."/>
            <person name="Saski C."/>
            <person name="Vermerris W."/>
            <person name="Kresovich S."/>
        </authorList>
    </citation>
    <scope>NUCLEOTIDE SEQUENCE</scope>
</reference>
<protein>
    <recommendedName>
        <fullName evidence="1">KIB1-4 beta-propeller domain-containing protein</fullName>
    </recommendedName>
</protein>
<evidence type="ECO:0000313" key="2">
    <source>
        <dbReference type="EMBL" id="KAG0530425.1"/>
    </source>
</evidence>
<dbReference type="Proteomes" id="UP000807115">
    <property type="component" value="Chromosome 5"/>
</dbReference>
<evidence type="ECO:0000313" key="3">
    <source>
        <dbReference type="Proteomes" id="UP000807115"/>
    </source>
</evidence>